<dbReference type="GO" id="GO:0005886">
    <property type="term" value="C:plasma membrane"/>
    <property type="evidence" value="ECO:0007669"/>
    <property type="project" value="UniProtKB-SubCell"/>
</dbReference>
<evidence type="ECO:0000259" key="14">
    <source>
        <dbReference type="Pfam" id="PF13807"/>
    </source>
</evidence>
<evidence type="ECO:0000256" key="4">
    <source>
        <dbReference type="ARBA" id="ARBA00020739"/>
    </source>
</evidence>
<dbReference type="InterPro" id="IPR032807">
    <property type="entry name" value="GNVR"/>
</dbReference>
<evidence type="ECO:0000256" key="6">
    <source>
        <dbReference type="ARBA" id="ARBA00022692"/>
    </source>
</evidence>
<dbReference type="GO" id="GO:0004713">
    <property type="term" value="F:protein tyrosine kinase activity"/>
    <property type="evidence" value="ECO:0007669"/>
    <property type="project" value="TreeGrafter"/>
</dbReference>
<dbReference type="PATRIC" id="fig|1423806.3.peg.1527"/>
<feature type="domain" description="Polysaccharide chain length determinant N-terminal" evidence="13">
    <location>
        <begin position="11"/>
        <end position="98"/>
    </location>
</feature>
<protein>
    <recommendedName>
        <fullName evidence="4">Capsular polysaccharide biosynthesis protein CpsC</fullName>
    </recommendedName>
</protein>
<evidence type="ECO:0000256" key="2">
    <source>
        <dbReference type="ARBA" id="ARBA00005132"/>
    </source>
</evidence>
<evidence type="ECO:0000256" key="5">
    <source>
        <dbReference type="ARBA" id="ARBA00022475"/>
    </source>
</evidence>
<keyword evidence="6 12" id="KW-0812">Transmembrane</keyword>
<dbReference type="Pfam" id="PF02706">
    <property type="entry name" value="Wzz"/>
    <property type="match status" value="1"/>
</dbReference>
<evidence type="ECO:0000259" key="13">
    <source>
        <dbReference type="Pfam" id="PF02706"/>
    </source>
</evidence>
<feature type="transmembrane region" description="Helical" evidence="12">
    <location>
        <begin position="185"/>
        <end position="205"/>
    </location>
</feature>
<name>A0A023CXF1_9LACO</name>
<dbReference type="OrthoDB" id="2360475at2"/>
<comment type="pathway">
    <text evidence="2">Capsule biogenesis; capsule polysaccharide biosynthesis.</text>
</comment>
<keyword evidence="8 12" id="KW-1133">Transmembrane helix</keyword>
<evidence type="ECO:0000256" key="3">
    <source>
        <dbReference type="ARBA" id="ARBA00006683"/>
    </source>
</evidence>
<evidence type="ECO:0000256" key="11">
    <source>
        <dbReference type="ARBA" id="ARBA00045736"/>
    </source>
</evidence>
<keyword evidence="16" id="KW-1185">Reference proteome</keyword>
<dbReference type="PANTHER" id="PTHR32309">
    <property type="entry name" value="TYROSINE-PROTEIN KINASE"/>
    <property type="match status" value="1"/>
</dbReference>
<feature type="domain" description="Tyrosine-protein kinase G-rich" evidence="14">
    <location>
        <begin position="152"/>
        <end position="203"/>
    </location>
</feature>
<evidence type="ECO:0000256" key="1">
    <source>
        <dbReference type="ARBA" id="ARBA00004651"/>
    </source>
</evidence>
<sequence length="254" mass="28051">MIEQNNNETLIDIRQLGRLLRKNIISLIMWMVAGVLVSLIVSFVFMSPKYSATTDLLVSQKVNNEQIQFNIQQADLQAINTYKDVLKKDVILSPVLREIRRNNNYSGDLEDLAKAISIENQTNSQVISISVTDKNAYTAADIANTVGDVFSKKIKKMMKVDNVAVVTKATVDTEPVSPNKKINTLVGLLLGLIIGVAIIVVRSLLDTTVKDEKYLTDEIGLVSLGTISHMSKKTNRHAVSVLSSGSKVAPRRRV</sequence>
<proteinExistence type="inferred from homology"/>
<comment type="similarity">
    <text evidence="3">Belongs to the CpsC/CapA family.</text>
</comment>
<dbReference type="eggNOG" id="COG3944">
    <property type="taxonomic scope" value="Bacteria"/>
</dbReference>
<evidence type="ECO:0000256" key="8">
    <source>
        <dbReference type="ARBA" id="ARBA00022989"/>
    </source>
</evidence>
<dbReference type="AlphaFoldDB" id="A0A023CXF1"/>
<comment type="caution">
    <text evidence="15">The sequence shown here is derived from an EMBL/GenBank/DDBJ whole genome shotgun (WGS) entry which is preliminary data.</text>
</comment>
<dbReference type="EMBL" id="AYZF01000013">
    <property type="protein sequence ID" value="KRN06305.1"/>
    <property type="molecule type" value="Genomic_DNA"/>
</dbReference>
<dbReference type="Proteomes" id="UP000050961">
    <property type="component" value="Unassembled WGS sequence"/>
</dbReference>
<dbReference type="InterPro" id="IPR050445">
    <property type="entry name" value="Bact_polysacc_biosynth/exp"/>
</dbReference>
<organism evidence="15 16">
    <name type="scientific">Liquorilactobacillus sucicola DSM 21376 = JCM 15457</name>
    <dbReference type="NCBI Taxonomy" id="1423806"/>
    <lineage>
        <taxon>Bacteria</taxon>
        <taxon>Bacillati</taxon>
        <taxon>Bacillota</taxon>
        <taxon>Bacilli</taxon>
        <taxon>Lactobacillales</taxon>
        <taxon>Lactobacillaceae</taxon>
        <taxon>Liquorilactobacillus</taxon>
    </lineage>
</organism>
<keyword evidence="7" id="KW-0972">Capsule biogenesis/degradation</keyword>
<evidence type="ECO:0000256" key="7">
    <source>
        <dbReference type="ARBA" id="ARBA00022903"/>
    </source>
</evidence>
<keyword evidence="9 12" id="KW-0472">Membrane</keyword>
<feature type="transmembrane region" description="Helical" evidence="12">
    <location>
        <begin position="24"/>
        <end position="46"/>
    </location>
</feature>
<comment type="function">
    <text evidence="11">Required for CpsD phosphorylation. Involved in the regulation of capsular polysaccharide biosynthesis. May be part of a complex that directs the coordinated polymerization and export to the cell surface of the capsular polysaccharide.</text>
</comment>
<dbReference type="RefSeq" id="WP_034988278.1">
    <property type="nucleotide sequence ID" value="NZ_AYZF01000013.1"/>
</dbReference>
<evidence type="ECO:0000256" key="10">
    <source>
        <dbReference type="ARBA" id="ARBA00023169"/>
    </source>
</evidence>
<dbReference type="PANTHER" id="PTHR32309:SF13">
    <property type="entry name" value="FERRIC ENTEROBACTIN TRANSPORT PROTEIN FEPE"/>
    <property type="match status" value="1"/>
</dbReference>
<evidence type="ECO:0000313" key="15">
    <source>
        <dbReference type="EMBL" id="KRN06305.1"/>
    </source>
</evidence>
<dbReference type="GO" id="GO:0000271">
    <property type="term" value="P:polysaccharide biosynthetic process"/>
    <property type="evidence" value="ECO:0007669"/>
    <property type="project" value="UniProtKB-KW"/>
</dbReference>
<reference evidence="15 16" key="1">
    <citation type="journal article" date="2015" name="Genome Announc.">
        <title>Expanding the biotechnology potential of lactobacilli through comparative genomics of 213 strains and associated genera.</title>
        <authorList>
            <person name="Sun Z."/>
            <person name="Harris H.M."/>
            <person name="McCann A."/>
            <person name="Guo C."/>
            <person name="Argimon S."/>
            <person name="Zhang W."/>
            <person name="Yang X."/>
            <person name="Jeffery I.B."/>
            <person name="Cooney J.C."/>
            <person name="Kagawa T.F."/>
            <person name="Liu W."/>
            <person name="Song Y."/>
            <person name="Salvetti E."/>
            <person name="Wrobel A."/>
            <person name="Rasinkangas P."/>
            <person name="Parkhill J."/>
            <person name="Rea M.C."/>
            <person name="O'Sullivan O."/>
            <person name="Ritari J."/>
            <person name="Douillard F.P."/>
            <person name="Paul Ross R."/>
            <person name="Yang R."/>
            <person name="Briner A.E."/>
            <person name="Felis G.E."/>
            <person name="de Vos W.M."/>
            <person name="Barrangou R."/>
            <person name="Klaenhammer T.R."/>
            <person name="Caufield P.W."/>
            <person name="Cui Y."/>
            <person name="Zhang H."/>
            <person name="O'Toole P.W."/>
        </authorList>
    </citation>
    <scope>NUCLEOTIDE SEQUENCE [LARGE SCALE GENOMIC DNA]</scope>
    <source>
        <strain evidence="15 16">DSM 21376</strain>
    </source>
</reference>
<gene>
    <name evidence="15" type="ORF">FD15_GL001507</name>
</gene>
<keyword evidence="5" id="KW-1003">Cell membrane</keyword>
<evidence type="ECO:0000256" key="9">
    <source>
        <dbReference type="ARBA" id="ARBA00023136"/>
    </source>
</evidence>
<dbReference type="Pfam" id="PF13807">
    <property type="entry name" value="GNVR"/>
    <property type="match status" value="1"/>
</dbReference>
<dbReference type="InterPro" id="IPR003856">
    <property type="entry name" value="LPS_length_determ_N"/>
</dbReference>
<evidence type="ECO:0000313" key="16">
    <source>
        <dbReference type="Proteomes" id="UP000050961"/>
    </source>
</evidence>
<dbReference type="STRING" id="1423806.FD15_GL001507"/>
<comment type="subcellular location">
    <subcellularLocation>
        <location evidence="1">Cell membrane</location>
        <topology evidence="1">Multi-pass membrane protein</topology>
    </subcellularLocation>
</comment>
<evidence type="ECO:0000256" key="12">
    <source>
        <dbReference type="SAM" id="Phobius"/>
    </source>
</evidence>
<keyword evidence="10" id="KW-0270">Exopolysaccharide synthesis</keyword>
<accession>A0A023CXF1</accession>